<feature type="region of interest" description="Disordered" evidence="1">
    <location>
        <begin position="1"/>
        <end position="25"/>
    </location>
</feature>
<reference evidence="3 4" key="1">
    <citation type="journal article" date="2016" name="Mol. Biol. Evol.">
        <title>Comparative Genomics of Early-Diverging Mushroom-Forming Fungi Provides Insights into the Origins of Lignocellulose Decay Capabilities.</title>
        <authorList>
            <person name="Nagy L.G."/>
            <person name="Riley R."/>
            <person name="Tritt A."/>
            <person name="Adam C."/>
            <person name="Daum C."/>
            <person name="Floudas D."/>
            <person name="Sun H."/>
            <person name="Yadav J.S."/>
            <person name="Pangilinan J."/>
            <person name="Larsson K.H."/>
            <person name="Matsuura K."/>
            <person name="Barry K."/>
            <person name="Labutti K."/>
            <person name="Kuo R."/>
            <person name="Ohm R.A."/>
            <person name="Bhattacharya S.S."/>
            <person name="Shirouzu T."/>
            <person name="Yoshinaga Y."/>
            <person name="Martin F.M."/>
            <person name="Grigoriev I.V."/>
            <person name="Hibbett D.S."/>
        </authorList>
    </citation>
    <scope>NUCLEOTIDE SEQUENCE [LARGE SCALE GENOMIC DNA]</scope>
    <source>
        <strain evidence="3 4">HHB12733</strain>
    </source>
</reference>
<dbReference type="OrthoDB" id="10586382at2759"/>
<sequence>MAPPRPRVPPAHRSPSAFQVHPTLLPPDDLHASRSSLADSLTTNSLHSLIYAFPDAPLPESSPEHIPSIIVDEAAIERSVTREILEMYAGEPGLEVDMEAVVRYYLEGPDTDDQGSSHHPAMDDRTSPNIEESPYAGSLQLSIPAPLILPIALPPQSPNASLSSGSWLDVHPSPIPFPSGPTLRTPPPAPMSHTSESSFGPFQAAPPLMSHPIPFLSPTNSLESDGSDAGETVPLIRYDPGEFLILSSVNARPNSNNTEADFPGPEEDAVSYQLRSELALTRRFLHATSSAEASRLLELQVDDAQTVIEQILRRANGSDADARSHHVPSEDERLLDAMNDSIGRDSAQPRRHAVAGGIPSPPASFVQAMRDPLSALTPRELTFDRNMLDFARIRGTLRLKQQFRLTNNDNTKPVAFYIHHYASDELRERLVDEYDCIPVQFTQRYCDMIRIHPRSGVIQPAGSSIITVHVKMDGIDQAFLDLVGPTSAIQVRSLILPGPSRGRWSSNALRDLFKSKYTGRLAAAKQSVILALPPLPRQDEPTSRPARKGNAGTRLIHAQPDETLHQQMLRFCADTSVLMERVRLREEAEQAVFASAPQGPLQALGVEGRQERDSEGMRFSVAVVAVGATILAAYFMMTGGLQRGETNFTNH</sequence>
<keyword evidence="2" id="KW-0472">Membrane</keyword>
<accession>A0A165FYE8</accession>
<proteinExistence type="predicted"/>
<feature type="transmembrane region" description="Helical" evidence="2">
    <location>
        <begin position="619"/>
        <end position="637"/>
    </location>
</feature>
<feature type="region of interest" description="Disordered" evidence="1">
    <location>
        <begin position="177"/>
        <end position="197"/>
    </location>
</feature>
<keyword evidence="2" id="KW-0812">Transmembrane</keyword>
<evidence type="ECO:0000313" key="4">
    <source>
        <dbReference type="Proteomes" id="UP000076842"/>
    </source>
</evidence>
<feature type="compositionally biased region" description="Pro residues" evidence="1">
    <location>
        <begin position="177"/>
        <end position="190"/>
    </location>
</feature>
<protein>
    <submittedName>
        <fullName evidence="3">Uncharacterized protein</fullName>
    </submittedName>
</protein>
<keyword evidence="2" id="KW-1133">Transmembrane helix</keyword>
<dbReference type="Proteomes" id="UP000076842">
    <property type="component" value="Unassembled WGS sequence"/>
</dbReference>
<feature type="region of interest" description="Disordered" evidence="1">
    <location>
        <begin position="108"/>
        <end position="133"/>
    </location>
</feature>
<dbReference type="InParanoid" id="A0A165FYE8"/>
<keyword evidence="4" id="KW-1185">Reference proteome</keyword>
<organism evidence="3 4">
    <name type="scientific">Calocera cornea HHB12733</name>
    <dbReference type="NCBI Taxonomy" id="1353952"/>
    <lineage>
        <taxon>Eukaryota</taxon>
        <taxon>Fungi</taxon>
        <taxon>Dikarya</taxon>
        <taxon>Basidiomycota</taxon>
        <taxon>Agaricomycotina</taxon>
        <taxon>Dacrymycetes</taxon>
        <taxon>Dacrymycetales</taxon>
        <taxon>Dacrymycetaceae</taxon>
        <taxon>Calocera</taxon>
    </lineage>
</organism>
<gene>
    <name evidence="3" type="ORF">CALCODRAFT_517467</name>
</gene>
<evidence type="ECO:0000256" key="2">
    <source>
        <dbReference type="SAM" id="Phobius"/>
    </source>
</evidence>
<dbReference type="AlphaFoldDB" id="A0A165FYE8"/>
<dbReference type="EMBL" id="KV423964">
    <property type="protein sequence ID" value="KZT57368.1"/>
    <property type="molecule type" value="Genomic_DNA"/>
</dbReference>
<evidence type="ECO:0000313" key="3">
    <source>
        <dbReference type="EMBL" id="KZT57368.1"/>
    </source>
</evidence>
<evidence type="ECO:0000256" key="1">
    <source>
        <dbReference type="SAM" id="MobiDB-lite"/>
    </source>
</evidence>
<name>A0A165FYE8_9BASI</name>